<dbReference type="InterPro" id="IPR051957">
    <property type="entry name" value="CRISP-LCCL_domain"/>
</dbReference>
<feature type="compositionally biased region" description="Low complexity" evidence="1">
    <location>
        <begin position="27"/>
        <end position="36"/>
    </location>
</feature>
<evidence type="ECO:0000256" key="2">
    <source>
        <dbReference type="SAM" id="Phobius"/>
    </source>
</evidence>
<evidence type="ECO:0000256" key="1">
    <source>
        <dbReference type="SAM" id="MobiDB-lite"/>
    </source>
</evidence>
<organism evidence="4 5">
    <name type="scientific">Mycena pura</name>
    <dbReference type="NCBI Taxonomy" id="153505"/>
    <lineage>
        <taxon>Eukaryota</taxon>
        <taxon>Fungi</taxon>
        <taxon>Dikarya</taxon>
        <taxon>Basidiomycota</taxon>
        <taxon>Agaricomycotina</taxon>
        <taxon>Agaricomycetes</taxon>
        <taxon>Agaricomycetidae</taxon>
        <taxon>Agaricales</taxon>
        <taxon>Marasmiineae</taxon>
        <taxon>Mycenaceae</taxon>
        <taxon>Mycena</taxon>
    </lineage>
</organism>
<name>A0AAD7E2V7_9AGAR</name>
<evidence type="ECO:0000313" key="4">
    <source>
        <dbReference type="EMBL" id="KAJ7225662.1"/>
    </source>
</evidence>
<feature type="compositionally biased region" description="Polar residues" evidence="1">
    <location>
        <begin position="48"/>
        <end position="57"/>
    </location>
</feature>
<accession>A0AAD7E2V7</accession>
<dbReference type="Proteomes" id="UP001219525">
    <property type="component" value="Unassembled WGS sequence"/>
</dbReference>
<keyword evidence="2" id="KW-0812">Transmembrane</keyword>
<keyword evidence="2" id="KW-0472">Membrane</keyword>
<dbReference type="SUPFAM" id="SSF69848">
    <property type="entry name" value="LCCL domain"/>
    <property type="match status" value="1"/>
</dbReference>
<dbReference type="EMBL" id="JARJCW010000004">
    <property type="protein sequence ID" value="KAJ7225662.1"/>
    <property type="molecule type" value="Genomic_DNA"/>
</dbReference>
<evidence type="ECO:0000259" key="3">
    <source>
        <dbReference type="Pfam" id="PF03815"/>
    </source>
</evidence>
<dbReference type="PANTHER" id="PTHR31331">
    <property type="entry name" value="LCCL DOMAIN PROTEIN (AFU_ORTHOLOGUE AFUA_5G08630)"/>
    <property type="match status" value="1"/>
</dbReference>
<keyword evidence="5" id="KW-1185">Reference proteome</keyword>
<dbReference type="PANTHER" id="PTHR31331:SF1">
    <property type="entry name" value="CYSTEINE RICH SECRETORY PROTEIN LCCL DOMAIN CONTAINING 2"/>
    <property type="match status" value="1"/>
</dbReference>
<sequence>MGAYYRFPAYGHAGSNSPPQPPAMQTSDPSEASSSSTIYPPAPALHHGSSTSKTTLPNFDIERTGSESPAPKRNWSTRIQQSTSHYPRIAKALHWFRGPRPKVDLPDPKPLLDIDLHIRGRRIVIPIETAFLRHTRFVPNNWLLLILSVGYIVSLAFFARAQFFLTPADSFIACNSAYWSAENGCGLDGQSCTPFNDSSLDFRCPAQCAGVILANPRAVGNEKTAFVPLIVGGGDPNRTYRGDSFICAAAIQSGIISNSKGGCGTL</sequence>
<proteinExistence type="predicted"/>
<keyword evidence="2" id="KW-1133">Transmembrane helix</keyword>
<comment type="caution">
    <text evidence="4">The sequence shown here is derived from an EMBL/GenBank/DDBJ whole genome shotgun (WGS) entry which is preliminary data.</text>
</comment>
<feature type="region of interest" description="Disordered" evidence="1">
    <location>
        <begin position="1"/>
        <end position="79"/>
    </location>
</feature>
<dbReference type="InterPro" id="IPR036609">
    <property type="entry name" value="LCCL_sf"/>
</dbReference>
<dbReference type="InterPro" id="IPR004043">
    <property type="entry name" value="LCCL"/>
</dbReference>
<feature type="domain" description="LCCL" evidence="3">
    <location>
        <begin position="173"/>
        <end position="264"/>
    </location>
</feature>
<evidence type="ECO:0000313" key="5">
    <source>
        <dbReference type="Proteomes" id="UP001219525"/>
    </source>
</evidence>
<gene>
    <name evidence="4" type="ORF">GGX14DRAFT_556422</name>
</gene>
<feature type="transmembrane region" description="Helical" evidence="2">
    <location>
        <begin position="142"/>
        <end position="165"/>
    </location>
</feature>
<dbReference type="Gene3D" id="2.170.130.20">
    <property type="entry name" value="LCCL-like domain"/>
    <property type="match status" value="1"/>
</dbReference>
<protein>
    <recommendedName>
        <fullName evidence="3">LCCL domain-containing protein</fullName>
    </recommendedName>
</protein>
<dbReference type="Pfam" id="PF03815">
    <property type="entry name" value="LCCL"/>
    <property type="match status" value="1"/>
</dbReference>
<reference evidence="4" key="1">
    <citation type="submission" date="2023-03" db="EMBL/GenBank/DDBJ databases">
        <title>Massive genome expansion in bonnet fungi (Mycena s.s.) driven by repeated elements and novel gene families across ecological guilds.</title>
        <authorList>
            <consortium name="Lawrence Berkeley National Laboratory"/>
            <person name="Harder C.B."/>
            <person name="Miyauchi S."/>
            <person name="Viragh M."/>
            <person name="Kuo A."/>
            <person name="Thoen E."/>
            <person name="Andreopoulos B."/>
            <person name="Lu D."/>
            <person name="Skrede I."/>
            <person name="Drula E."/>
            <person name="Henrissat B."/>
            <person name="Morin E."/>
            <person name="Kohler A."/>
            <person name="Barry K."/>
            <person name="LaButti K."/>
            <person name="Morin E."/>
            <person name="Salamov A."/>
            <person name="Lipzen A."/>
            <person name="Mereny Z."/>
            <person name="Hegedus B."/>
            <person name="Baldrian P."/>
            <person name="Stursova M."/>
            <person name="Weitz H."/>
            <person name="Taylor A."/>
            <person name="Grigoriev I.V."/>
            <person name="Nagy L.G."/>
            <person name="Martin F."/>
            <person name="Kauserud H."/>
        </authorList>
    </citation>
    <scope>NUCLEOTIDE SEQUENCE</scope>
    <source>
        <strain evidence="4">9144</strain>
    </source>
</reference>
<dbReference type="AlphaFoldDB" id="A0AAD7E2V7"/>